<feature type="chain" id="PRO_5041468558" description="Secreted protein" evidence="1">
    <location>
        <begin position="25"/>
        <end position="254"/>
    </location>
</feature>
<feature type="signal peptide" evidence="1">
    <location>
        <begin position="1"/>
        <end position="24"/>
    </location>
</feature>
<dbReference type="AlphaFoldDB" id="A0AA39UJ29"/>
<keyword evidence="1" id="KW-0732">Signal</keyword>
<evidence type="ECO:0000313" key="3">
    <source>
        <dbReference type="Proteomes" id="UP001175227"/>
    </source>
</evidence>
<proteinExistence type="predicted"/>
<name>A0AA39UJ29_9AGAR</name>
<dbReference type="EMBL" id="JAUEPR010000005">
    <property type="protein sequence ID" value="KAK0484799.1"/>
    <property type="molecule type" value="Genomic_DNA"/>
</dbReference>
<gene>
    <name evidence="2" type="ORF">IW261DRAFT_1416706</name>
</gene>
<comment type="caution">
    <text evidence="2">The sequence shown here is derived from an EMBL/GenBank/DDBJ whole genome shotgun (WGS) entry which is preliminary data.</text>
</comment>
<keyword evidence="3" id="KW-1185">Reference proteome</keyword>
<organism evidence="2 3">
    <name type="scientific">Armillaria novae-zelandiae</name>
    <dbReference type="NCBI Taxonomy" id="153914"/>
    <lineage>
        <taxon>Eukaryota</taxon>
        <taxon>Fungi</taxon>
        <taxon>Dikarya</taxon>
        <taxon>Basidiomycota</taxon>
        <taxon>Agaricomycotina</taxon>
        <taxon>Agaricomycetes</taxon>
        <taxon>Agaricomycetidae</taxon>
        <taxon>Agaricales</taxon>
        <taxon>Marasmiineae</taxon>
        <taxon>Physalacriaceae</taxon>
        <taxon>Armillaria</taxon>
    </lineage>
</organism>
<evidence type="ECO:0000256" key="1">
    <source>
        <dbReference type="SAM" id="SignalP"/>
    </source>
</evidence>
<evidence type="ECO:0008006" key="4">
    <source>
        <dbReference type="Google" id="ProtNLM"/>
    </source>
</evidence>
<accession>A0AA39UJ29</accession>
<reference evidence="2" key="1">
    <citation type="submission" date="2023-06" db="EMBL/GenBank/DDBJ databases">
        <authorList>
            <consortium name="Lawrence Berkeley National Laboratory"/>
            <person name="Ahrendt S."/>
            <person name="Sahu N."/>
            <person name="Indic B."/>
            <person name="Wong-Bajracharya J."/>
            <person name="Merenyi Z."/>
            <person name="Ke H.-M."/>
            <person name="Monk M."/>
            <person name="Kocsube S."/>
            <person name="Drula E."/>
            <person name="Lipzen A."/>
            <person name="Balint B."/>
            <person name="Henrissat B."/>
            <person name="Andreopoulos B."/>
            <person name="Martin F.M."/>
            <person name="Harder C.B."/>
            <person name="Rigling D."/>
            <person name="Ford K.L."/>
            <person name="Foster G.D."/>
            <person name="Pangilinan J."/>
            <person name="Papanicolaou A."/>
            <person name="Barry K."/>
            <person name="LaButti K."/>
            <person name="Viragh M."/>
            <person name="Koriabine M."/>
            <person name="Yan M."/>
            <person name="Riley R."/>
            <person name="Champramary S."/>
            <person name="Plett K.L."/>
            <person name="Tsai I.J."/>
            <person name="Slot J."/>
            <person name="Sipos G."/>
            <person name="Plett J."/>
            <person name="Nagy L.G."/>
            <person name="Grigoriev I.V."/>
        </authorList>
    </citation>
    <scope>NUCLEOTIDE SEQUENCE</scope>
    <source>
        <strain evidence="2">ICMP 16352</strain>
    </source>
</reference>
<protein>
    <recommendedName>
        <fullName evidence="4">Secreted protein</fullName>
    </recommendedName>
</protein>
<dbReference type="Proteomes" id="UP001175227">
    <property type="component" value="Unassembled WGS sequence"/>
</dbReference>
<sequence>MNPLFGWMACHLPLVLQVLHLSISLVDINSAWKVHSSRTEKRRDAIRPAGRFANVNVHFHLLKRIQKNLRTCALVYFVNHSEPFHKDLKNSTGETTLLHAATSPVDESDCELTAWLMLLFHPHKFGNTLLSHLEVLGAQHDVKASSHDIFGADMTFPSSKPYALVEWLGVWVEAVEFDRALLVPPQRWKRCIKRQASDLICKKRILGNFQRRSSEPFGEAKVRICGLNSKMYPNVPLTVAVAHKRLYKMMGTLL</sequence>
<evidence type="ECO:0000313" key="2">
    <source>
        <dbReference type="EMBL" id="KAK0484799.1"/>
    </source>
</evidence>